<keyword evidence="2" id="KW-0812">Transmembrane</keyword>
<feature type="transmembrane region" description="Helical" evidence="2">
    <location>
        <begin position="181"/>
        <end position="208"/>
    </location>
</feature>
<organism evidence="4">
    <name type="scientific">Amphimedon queenslandica</name>
    <name type="common">Sponge</name>
    <dbReference type="NCBI Taxonomy" id="400682"/>
    <lineage>
        <taxon>Eukaryota</taxon>
        <taxon>Metazoa</taxon>
        <taxon>Porifera</taxon>
        <taxon>Demospongiae</taxon>
        <taxon>Heteroscleromorpha</taxon>
        <taxon>Haplosclerida</taxon>
        <taxon>Niphatidae</taxon>
        <taxon>Amphimedon</taxon>
    </lineage>
</organism>
<keyword evidence="2" id="KW-1133">Transmembrane helix</keyword>
<evidence type="ECO:0000256" key="2">
    <source>
        <dbReference type="SAM" id="Phobius"/>
    </source>
</evidence>
<dbReference type="InterPro" id="IPR003961">
    <property type="entry name" value="FN3_dom"/>
</dbReference>
<sequence>MEPQLTRMLTPNVPLSVANLTLTQTDYPTDTNDTVNITVSWNKQQSSRPPATQYNIQSNISNKIQDISTNVTSLTLSGFSVGLVYTVSVEAVNVLGSGTVTSATITILATPPPPVIPSTSTVHFTSSLTSNIIRSTPSTTQTTPSVSVTEGISSTPSTTQITPSVSATEGCNPASSTTLPIAVSVSVTFILTAILSSTLTLILTLLCVRSRSNKPVEQVELVEQVKRDEGGTTASVAVYDEITTTKGGATSSVPLTILTFFDN</sequence>
<reference evidence="4" key="1">
    <citation type="submission" date="2017-05" db="UniProtKB">
        <authorList>
            <consortium name="EnsemblMetazoa"/>
        </authorList>
    </citation>
    <scope>IDENTIFICATION</scope>
</reference>
<dbReference type="Gene3D" id="2.60.40.10">
    <property type="entry name" value="Immunoglobulins"/>
    <property type="match status" value="1"/>
</dbReference>
<protein>
    <recommendedName>
        <fullName evidence="3">Fibronectin type-III domain-containing protein</fullName>
    </recommendedName>
</protein>
<dbReference type="InterPro" id="IPR013783">
    <property type="entry name" value="Ig-like_fold"/>
</dbReference>
<proteinExistence type="predicted"/>
<evidence type="ECO:0000259" key="3">
    <source>
        <dbReference type="PROSITE" id="PS50853"/>
    </source>
</evidence>
<feature type="compositionally biased region" description="Low complexity" evidence="1">
    <location>
        <begin position="135"/>
        <end position="164"/>
    </location>
</feature>
<name>A0A1X7UZ16_AMPQE</name>
<feature type="domain" description="Fibronectin type-III" evidence="3">
    <location>
        <begin position="16"/>
        <end position="113"/>
    </location>
</feature>
<dbReference type="EnsemblMetazoa" id="Aqu2.1.32764_001">
    <property type="protein sequence ID" value="Aqu2.1.32764_001"/>
    <property type="gene ID" value="Aqu2.1.32764"/>
</dbReference>
<feature type="region of interest" description="Disordered" evidence="1">
    <location>
        <begin position="135"/>
        <end position="169"/>
    </location>
</feature>
<keyword evidence="2" id="KW-0472">Membrane</keyword>
<accession>A0A1X7UZ16</accession>
<dbReference type="PROSITE" id="PS50853">
    <property type="entry name" value="FN3"/>
    <property type="match status" value="1"/>
</dbReference>
<evidence type="ECO:0000313" key="4">
    <source>
        <dbReference type="EnsemblMetazoa" id="Aqu2.1.32764_001"/>
    </source>
</evidence>
<dbReference type="Pfam" id="PF00041">
    <property type="entry name" value="fn3"/>
    <property type="match status" value="1"/>
</dbReference>
<dbReference type="InterPro" id="IPR036116">
    <property type="entry name" value="FN3_sf"/>
</dbReference>
<dbReference type="AlphaFoldDB" id="A0A1X7UZ16"/>
<dbReference type="InParanoid" id="A0A1X7UZ16"/>
<evidence type="ECO:0000256" key="1">
    <source>
        <dbReference type="SAM" id="MobiDB-lite"/>
    </source>
</evidence>
<dbReference type="SUPFAM" id="SSF49265">
    <property type="entry name" value="Fibronectin type III"/>
    <property type="match status" value="1"/>
</dbReference>